<dbReference type="Proteomes" id="UP000095281">
    <property type="component" value="Unplaced"/>
</dbReference>
<evidence type="ECO:0000313" key="2">
    <source>
        <dbReference type="WBParaSite" id="MhA1_Contig13.frz3.gene1"/>
    </source>
</evidence>
<dbReference type="AlphaFoldDB" id="A0A1I8B328"/>
<organism evidence="1 2">
    <name type="scientific">Meloidogyne hapla</name>
    <name type="common">Root-knot nematode worm</name>
    <dbReference type="NCBI Taxonomy" id="6305"/>
    <lineage>
        <taxon>Eukaryota</taxon>
        <taxon>Metazoa</taxon>
        <taxon>Ecdysozoa</taxon>
        <taxon>Nematoda</taxon>
        <taxon>Chromadorea</taxon>
        <taxon>Rhabditida</taxon>
        <taxon>Tylenchina</taxon>
        <taxon>Tylenchomorpha</taxon>
        <taxon>Tylenchoidea</taxon>
        <taxon>Meloidogynidae</taxon>
        <taxon>Meloidogyninae</taxon>
        <taxon>Meloidogyne</taxon>
    </lineage>
</organism>
<name>A0A1I8B328_MELHA</name>
<proteinExistence type="predicted"/>
<sequence>MEKYILHTFESLLDISFACFSVFQRNRNWRRYKRISGIGSDIQKPIFLLKFNKNIIRNGYLERAQNFAVRLHNQQLPAQIFLNAVANAINSNVPFDPTIQLGGIQFDHQK</sequence>
<protein>
    <submittedName>
        <fullName evidence="2">Uncharacterized protein</fullName>
    </submittedName>
</protein>
<dbReference type="WBParaSite" id="MhA1_Contig13.frz3.gene1">
    <property type="protein sequence ID" value="MhA1_Contig13.frz3.gene1"/>
    <property type="gene ID" value="MhA1_Contig13.frz3.gene1"/>
</dbReference>
<accession>A0A1I8B328</accession>
<keyword evidence="1" id="KW-1185">Reference proteome</keyword>
<reference evidence="2" key="1">
    <citation type="submission" date="2016-11" db="UniProtKB">
        <authorList>
            <consortium name="WormBaseParasite"/>
        </authorList>
    </citation>
    <scope>IDENTIFICATION</scope>
</reference>
<evidence type="ECO:0000313" key="1">
    <source>
        <dbReference type="Proteomes" id="UP000095281"/>
    </source>
</evidence>